<name>A0ABN6VR01_9BACT</name>
<keyword evidence="2" id="KW-1185">Reference proteome</keyword>
<dbReference type="Proteomes" id="UP001317705">
    <property type="component" value="Chromosome"/>
</dbReference>
<organism evidence="1 2">
    <name type="scientific">Geotalea uraniireducens</name>
    <dbReference type="NCBI Taxonomy" id="351604"/>
    <lineage>
        <taxon>Bacteria</taxon>
        <taxon>Pseudomonadati</taxon>
        <taxon>Thermodesulfobacteriota</taxon>
        <taxon>Desulfuromonadia</taxon>
        <taxon>Geobacterales</taxon>
        <taxon>Geobacteraceae</taxon>
        <taxon>Geotalea</taxon>
    </lineage>
</organism>
<dbReference type="RefSeq" id="WP_282003408.1">
    <property type="nucleotide sequence ID" value="NZ_AP027151.1"/>
</dbReference>
<gene>
    <name evidence="1" type="ORF">GURASL_16810</name>
</gene>
<evidence type="ECO:0000313" key="2">
    <source>
        <dbReference type="Proteomes" id="UP001317705"/>
    </source>
</evidence>
<reference evidence="1 2" key="1">
    <citation type="submission" date="2022-12" db="EMBL/GenBank/DDBJ databases">
        <title>Polyphasic characterization of Geotalea uranireducens NIT-SL11 newly isolated from a complex of sewage sludge and microbially reduced graphene oxide.</title>
        <authorList>
            <person name="Xie L."/>
            <person name="Yoshida N."/>
            <person name="Meng L."/>
        </authorList>
    </citation>
    <scope>NUCLEOTIDE SEQUENCE [LARGE SCALE GENOMIC DNA]</scope>
    <source>
        <strain evidence="1 2">NIT-SL11</strain>
    </source>
</reference>
<evidence type="ECO:0000313" key="1">
    <source>
        <dbReference type="EMBL" id="BDV42758.1"/>
    </source>
</evidence>
<proteinExistence type="predicted"/>
<protein>
    <submittedName>
        <fullName evidence="1">Uncharacterized protein</fullName>
    </submittedName>
</protein>
<dbReference type="EMBL" id="AP027151">
    <property type="protein sequence ID" value="BDV42758.1"/>
    <property type="molecule type" value="Genomic_DNA"/>
</dbReference>
<sequence>MTLAELAFACHIYASMTDYDSSYCDFRSKIDDELDLTDADHRQALITWLNQWGCRQFSKECHGLASAQILQWYEDCREMLPMKGADLLSIAPYELESASEAYAKLTKMIACRKPRGERTVVVTVGPTGAAKILFALRPNVLVPWDEPIRAKFNYDSSEQSFYRFHMTIKEELSMLESQCKKLGVALKDLPQLLNRQHSTTPKLIDEFYWVTITRNCQFPGGSTLEKWINWNKA</sequence>
<accession>A0ABN6VR01</accession>